<proteinExistence type="predicted"/>
<organism evidence="6 7">
    <name type="scientific">Linum trigynum</name>
    <dbReference type="NCBI Taxonomy" id="586398"/>
    <lineage>
        <taxon>Eukaryota</taxon>
        <taxon>Viridiplantae</taxon>
        <taxon>Streptophyta</taxon>
        <taxon>Embryophyta</taxon>
        <taxon>Tracheophyta</taxon>
        <taxon>Spermatophyta</taxon>
        <taxon>Magnoliopsida</taxon>
        <taxon>eudicotyledons</taxon>
        <taxon>Gunneridae</taxon>
        <taxon>Pentapetalae</taxon>
        <taxon>rosids</taxon>
        <taxon>fabids</taxon>
        <taxon>Malpighiales</taxon>
        <taxon>Linaceae</taxon>
        <taxon>Linum</taxon>
    </lineage>
</organism>
<name>A0AAV2FG00_9ROSI</name>
<dbReference type="InterPro" id="IPR055300">
    <property type="entry name" value="CWZF3/5/7"/>
</dbReference>
<evidence type="ECO:0000256" key="1">
    <source>
        <dbReference type="ARBA" id="ARBA00022723"/>
    </source>
</evidence>
<reference evidence="6 7" key="1">
    <citation type="submission" date="2024-04" db="EMBL/GenBank/DDBJ databases">
        <authorList>
            <person name="Fracassetti M."/>
        </authorList>
    </citation>
    <scope>NUCLEOTIDE SEQUENCE [LARGE SCALE GENOMIC DNA]</scope>
</reference>
<dbReference type="PROSITE" id="PS51050">
    <property type="entry name" value="ZF_CW"/>
    <property type="match status" value="1"/>
</dbReference>
<feature type="compositionally biased region" description="Polar residues" evidence="4">
    <location>
        <begin position="85"/>
        <end position="97"/>
    </location>
</feature>
<feature type="compositionally biased region" description="Basic and acidic residues" evidence="4">
    <location>
        <begin position="1310"/>
        <end position="1323"/>
    </location>
</feature>
<keyword evidence="3" id="KW-0862">Zinc</keyword>
<feature type="region of interest" description="Disordered" evidence="4">
    <location>
        <begin position="1"/>
        <end position="25"/>
    </location>
</feature>
<dbReference type="Gene3D" id="3.30.40.100">
    <property type="match status" value="1"/>
</dbReference>
<feature type="region of interest" description="Disordered" evidence="4">
    <location>
        <begin position="152"/>
        <end position="172"/>
    </location>
</feature>
<feature type="compositionally biased region" description="Basic and acidic residues" evidence="4">
    <location>
        <begin position="1420"/>
        <end position="1429"/>
    </location>
</feature>
<dbReference type="InterPro" id="IPR056406">
    <property type="entry name" value="THD_CWZF3/5/7"/>
</dbReference>
<dbReference type="PANTHER" id="PTHR46524">
    <property type="entry name" value="CW-TYPE ZINC FINGER"/>
    <property type="match status" value="1"/>
</dbReference>
<feature type="region of interest" description="Disordered" evidence="4">
    <location>
        <begin position="85"/>
        <end position="121"/>
    </location>
</feature>
<feature type="compositionally biased region" description="Basic and acidic residues" evidence="4">
    <location>
        <begin position="1253"/>
        <end position="1262"/>
    </location>
</feature>
<feature type="region of interest" description="Disordered" evidence="4">
    <location>
        <begin position="1219"/>
        <end position="1429"/>
    </location>
</feature>
<evidence type="ECO:0000313" key="7">
    <source>
        <dbReference type="Proteomes" id="UP001497516"/>
    </source>
</evidence>
<feature type="compositionally biased region" description="Polar residues" evidence="4">
    <location>
        <begin position="940"/>
        <end position="952"/>
    </location>
</feature>
<feature type="domain" description="CW-type" evidence="5">
    <location>
        <begin position="630"/>
        <end position="683"/>
    </location>
</feature>
<dbReference type="InterPro" id="IPR011124">
    <property type="entry name" value="Znf_CW"/>
</dbReference>
<dbReference type="EMBL" id="OZ034819">
    <property type="protein sequence ID" value="CAL1397229.1"/>
    <property type="molecule type" value="Genomic_DNA"/>
</dbReference>
<keyword evidence="7" id="KW-1185">Reference proteome</keyword>
<evidence type="ECO:0000256" key="2">
    <source>
        <dbReference type="ARBA" id="ARBA00022771"/>
    </source>
</evidence>
<evidence type="ECO:0000256" key="3">
    <source>
        <dbReference type="ARBA" id="ARBA00022833"/>
    </source>
</evidence>
<keyword evidence="1" id="KW-0479">Metal-binding</keyword>
<evidence type="ECO:0000259" key="5">
    <source>
        <dbReference type="PROSITE" id="PS51050"/>
    </source>
</evidence>
<evidence type="ECO:0000256" key="4">
    <source>
        <dbReference type="SAM" id="MobiDB-lite"/>
    </source>
</evidence>
<keyword evidence="2" id="KW-0863">Zinc-finger</keyword>
<sequence>MEETYELEEGEAGCYRDDDDDEKDKQIDPDVALSYIDDKLQNVLGHFQKDFEGGVSAENLGKMFGGYGSFLLGDESSIWLHPKTSQNISNSPRSPNHLQLKGGSWMSKPAPGVPQTRHRGASCGPRAFNTPAMTSDNVSVKRDPCLSSNQVGHKFNLRDENPSQSGNIPDQRSLKFRIKVGSDSMAHKNEAIYSGLGLGDSPPLSSGNCLDEGSDMLLESFEADGSPTSIVQAMTSFPVPGSSLISPLHDSLLCICKREGLSRSAQPIIVLKSNRKCPGPSVDQSISGWNLVGREMEKTNVSGKIEPEVEMKSGNAMKNLEDHSEVKDTKYNRSRAVALSDTLCAPDPVMGPGLTSLLSKETNEDELRNKLLPSDILKEESLESILAPISCKVQKGDADAFSSKKSLKRAVNNKDSLTKQRKLVSIKYVKSTVPFKPCVDDLEAGALLKLSQEATSQVEKGTSRKEGIEAVKLGGKKKKLVEGKKQLHQTESHRNPSAVIKKERFDAVSVTAPNPTVNIDLDVRGRSNTVHKFSPKKNIDKTRKNQRAAVHNRAGAMDHSSSLPSLCRLNNSSINTVEAEQSAKLKKSSSVKRVDKLRMSGLSVKGVSHVGPQDNVVTEVFPPASGATPVIVKEDWVACDECETWRLLPFGRKPEDLPDKWTCSMLDWLPGMNSCDISAEMTNTFNQIDPQNPGYGVASGSNTANQGNSQNHLTLDSLAMSSEGKEKQVVKETAKARSNHGFIEKSTSAKSRLLDSVNSRSLNDMCQPVAELSLANRYSSHHMSESGNLVVGTSTANLKCEAAESKLINKSESDHTPGRKCKKSRIDDIAAERRCKKSRTEDIAAHRGLSVDLGRASLGTKAVPNIKDGAKQIKLSKECAYARDVKSDSQERLLGSVKVGHQAQISPDGGSLNARIPDRAENLMKKRKLKEWQETRLRAATNSGAEESSGSKLNKEKKLRKRVARDPGTKTVQDKLRKEGGVPIVYQGVDDDPVHVFEEVKDIDKGALQLKKQRRKVDSSRNNVVSAQVAMTTNSSSSKVLDSCKTIATSDDFKGSPVESVSSSPFKAMLQEKLGMARGGNLGKDNAVNGRTFFAEVNRCGDLCGDGELSEAGVTSMEKASGSFHSQPLKYFPSDHRDGHANHRVGGKTKSSTVPVGNSVSMEQQHCCSSELLDAKNIHDVNREKQNNRGYTLLRIKTGNGSSSLVKVRTNASTSGFVKDKVKASDVPSEQWPKSSSPARKRKQDSPDNSGDEPSKSEDNAKRSSSVGRCSRDSRLRLQLNTGDCDDSDAKLDTPLGKNGNVSPLINSDDDNKRGSTREDSRNRILKVLPFAEGKGKPRSQGHESVLGSQQTGELHVLSSQASEKGDMSKALQQHPGNPGNKGEACQSLKQLPSAFREARGHSAKSPLKTKSSSQTASDALEKAQKQRDCADRMKSSGFDLESREAYFQAALAFLHGAFLLEASCSEGGQHGEMTAMQVYSSTAKLFESCAFEYEKQNEMAAAALAYKGMEVAYFRAVSCKSSSLTKDRNELHGFLQTTIQGDSPSSSASDVDNLSTHVTVDKAPLSKGTLPHVVGNPTVVPRNHASLARLINFTQEMGSAMEAARKYQNAFIAFSSASEVSQKTELISSVKGVLDFSFQDVERLIELLRLAMEAINRSGLDNTKKIK</sequence>
<dbReference type="GO" id="GO:0008270">
    <property type="term" value="F:zinc ion binding"/>
    <property type="evidence" value="ECO:0007669"/>
    <property type="project" value="UniProtKB-KW"/>
</dbReference>
<feature type="region of interest" description="Disordered" evidence="4">
    <location>
        <begin position="936"/>
        <end position="972"/>
    </location>
</feature>
<dbReference type="Proteomes" id="UP001497516">
    <property type="component" value="Chromosome 6"/>
</dbReference>
<accession>A0AAV2FG00</accession>
<gene>
    <name evidence="6" type="ORF">LTRI10_LOCUS37546</name>
</gene>
<dbReference type="PANTHER" id="PTHR46524:SF12">
    <property type="entry name" value="CW-TYPE DOMAIN-CONTAINING PROTEIN"/>
    <property type="match status" value="1"/>
</dbReference>
<feature type="compositionally biased region" description="Polar residues" evidence="4">
    <location>
        <begin position="1409"/>
        <end position="1418"/>
    </location>
</feature>
<protein>
    <recommendedName>
        <fullName evidence="5">CW-type domain-containing protein</fullName>
    </recommendedName>
</protein>
<evidence type="ECO:0000313" key="6">
    <source>
        <dbReference type="EMBL" id="CAL1397229.1"/>
    </source>
</evidence>
<feature type="compositionally biased region" description="Acidic residues" evidence="4">
    <location>
        <begin position="1"/>
        <end position="22"/>
    </location>
</feature>
<dbReference type="Pfam" id="PF07496">
    <property type="entry name" value="zf-CW"/>
    <property type="match status" value="1"/>
</dbReference>
<dbReference type="Pfam" id="PF24756">
    <property type="entry name" value="THD_CWZF3-5-7"/>
    <property type="match status" value="1"/>
</dbReference>
<feature type="compositionally biased region" description="Polar residues" evidence="4">
    <location>
        <begin position="1347"/>
        <end position="1363"/>
    </location>
</feature>